<evidence type="ECO:0000313" key="2">
    <source>
        <dbReference type="EMBL" id="CCF99790.1"/>
    </source>
</evidence>
<sequence>MFSNKKQKNMDSKNNVKINFVEPNTKIIGEIESKSDFRIDGTLDGKINTSGRVVIGKEGTVNGEVQCGYADVIGNFNGSLSVDGLLTIKSDGIVEGQVVIGKLAVESGATLNAQCSMKAASVKSMVDEKAEKTA</sequence>
<dbReference type="InterPro" id="IPR007607">
    <property type="entry name" value="BacA/B"/>
</dbReference>
<evidence type="ECO:0000256" key="1">
    <source>
        <dbReference type="ARBA" id="ARBA00044755"/>
    </source>
</evidence>
<comment type="similarity">
    <text evidence="1">Belongs to the bactofilin family.</text>
</comment>
<dbReference type="PANTHER" id="PTHR35024">
    <property type="entry name" value="HYPOTHETICAL CYTOSOLIC PROTEIN"/>
    <property type="match status" value="1"/>
</dbReference>
<dbReference type="EMBL" id="FO117589">
    <property type="protein sequence ID" value="CCF99790.1"/>
    <property type="molecule type" value="Genomic_DNA"/>
</dbReference>
<gene>
    <name evidence="2" type="ORF">VIS_S18BTA100029</name>
</gene>
<proteinExistence type="inferred from homology"/>
<protein>
    <submittedName>
        <fullName evidence="2">Protein containing DUF583</fullName>
    </submittedName>
</protein>
<reference evidence="2" key="1">
    <citation type="journal article" date="2012" name="Environ. Microbiol.">
        <title>Genomic content of uncultured Bacteroidetes from contrasting oceanic provinces in the North Atlantic Ocean.</title>
        <authorList>
            <person name="Gomez-Pereira P.R."/>
            <person name="Schuler M."/>
            <person name="Fuchs B.M."/>
            <person name="Bennke C."/>
            <person name="Teeling H."/>
            <person name="Waldmann J."/>
            <person name="Richter M."/>
            <person name="Barbe V."/>
            <person name="Bataille E."/>
            <person name="Glockner F.O."/>
            <person name="Amann R."/>
        </authorList>
    </citation>
    <scope>NUCLEOTIDE SEQUENCE</scope>
</reference>
<dbReference type="Pfam" id="PF04519">
    <property type="entry name" value="Bactofilin"/>
    <property type="match status" value="1"/>
</dbReference>
<dbReference type="AlphaFoldDB" id="H6RFH9"/>
<organism evidence="2">
    <name type="scientific">uncultured Flavobacteriia bacterium</name>
    <dbReference type="NCBI Taxonomy" id="212695"/>
    <lineage>
        <taxon>Bacteria</taxon>
        <taxon>Pseudomonadati</taxon>
        <taxon>Bacteroidota</taxon>
        <taxon>Flavobacteriia</taxon>
        <taxon>environmental samples</taxon>
    </lineage>
</organism>
<accession>H6RFH9</accession>
<dbReference type="PANTHER" id="PTHR35024:SF4">
    <property type="entry name" value="POLYMER-FORMING CYTOSKELETAL PROTEIN"/>
    <property type="match status" value="1"/>
</dbReference>
<name>H6RFH9_9BACT</name>
<reference evidence="2" key="2">
    <citation type="submission" date="2012-02" db="EMBL/GenBank/DDBJ databases">
        <authorList>
            <person name="Genoscope - CEA"/>
        </authorList>
    </citation>
    <scope>NUCLEOTIDE SEQUENCE</scope>
</reference>